<dbReference type="InterPro" id="IPR036390">
    <property type="entry name" value="WH_DNA-bd_sf"/>
</dbReference>
<evidence type="ECO:0000256" key="3">
    <source>
        <dbReference type="ARBA" id="ARBA00023015"/>
    </source>
</evidence>
<keyword evidence="9" id="KW-1185">Reference proteome</keyword>
<evidence type="ECO:0000256" key="2">
    <source>
        <dbReference type="ARBA" id="ARBA00022898"/>
    </source>
</evidence>
<evidence type="ECO:0000256" key="4">
    <source>
        <dbReference type="ARBA" id="ARBA00023125"/>
    </source>
</evidence>
<dbReference type="PROSITE" id="PS50949">
    <property type="entry name" value="HTH_GNTR"/>
    <property type="match status" value="1"/>
</dbReference>
<dbReference type="Gene3D" id="3.40.640.10">
    <property type="entry name" value="Type I PLP-dependent aspartate aminotransferase-like (Major domain)"/>
    <property type="match status" value="1"/>
</dbReference>
<feature type="domain" description="HTH gntR-type" evidence="7">
    <location>
        <begin position="9"/>
        <end position="77"/>
    </location>
</feature>
<dbReference type="InterPro" id="IPR015424">
    <property type="entry name" value="PyrdxlP-dep_Trfase"/>
</dbReference>
<comment type="similarity">
    <text evidence="1">In the C-terminal section; belongs to the class-I pyridoxal-phosphate-dependent aminotransferase family.</text>
</comment>
<dbReference type="SMART" id="SM00345">
    <property type="entry name" value="HTH_GNTR"/>
    <property type="match status" value="1"/>
</dbReference>
<dbReference type="Gene3D" id="1.10.10.10">
    <property type="entry name" value="Winged helix-like DNA-binding domain superfamily/Winged helix DNA-binding domain"/>
    <property type="match status" value="1"/>
</dbReference>
<dbReference type="CDD" id="cd00609">
    <property type="entry name" value="AAT_like"/>
    <property type="match status" value="1"/>
</dbReference>
<keyword evidence="4" id="KW-0238">DNA-binding</keyword>
<dbReference type="PRINTS" id="PR00035">
    <property type="entry name" value="HTHGNTR"/>
</dbReference>
<dbReference type="Proteomes" id="UP000680514">
    <property type="component" value="Chromosome"/>
</dbReference>
<accession>A0ABM7QFB4</accession>
<dbReference type="CDD" id="cd07377">
    <property type="entry name" value="WHTH_GntR"/>
    <property type="match status" value="1"/>
</dbReference>
<feature type="region of interest" description="Disordered" evidence="6">
    <location>
        <begin position="71"/>
        <end position="112"/>
    </location>
</feature>
<reference evidence="8 9" key="1">
    <citation type="submission" date="2021-03" db="EMBL/GenBank/DDBJ databases">
        <title>Complete Genome Sequences of Two Lysobacter Strains Isolated from Sea Water (Lysobacter caseinilyticus) and Soil (Lysobacter helvus) in South Korea.</title>
        <authorList>
            <person name="Watanabe Y."/>
            <person name="Arakawa K."/>
        </authorList>
    </citation>
    <scope>NUCLEOTIDE SEQUENCE [LARGE SCALE GENOMIC DNA]</scope>
    <source>
        <strain evidence="8 9">D10</strain>
    </source>
</reference>
<evidence type="ECO:0000256" key="1">
    <source>
        <dbReference type="ARBA" id="ARBA00005384"/>
    </source>
</evidence>
<dbReference type="Pfam" id="PF00155">
    <property type="entry name" value="Aminotran_1_2"/>
    <property type="match status" value="1"/>
</dbReference>
<dbReference type="SUPFAM" id="SSF46785">
    <property type="entry name" value="Winged helix' DNA-binding domain"/>
    <property type="match status" value="1"/>
</dbReference>
<gene>
    <name evidence="8" type="ORF">LYSHEL_22100</name>
</gene>
<dbReference type="PANTHER" id="PTHR46577">
    <property type="entry name" value="HTH-TYPE TRANSCRIPTIONAL REGULATORY PROTEIN GABR"/>
    <property type="match status" value="1"/>
</dbReference>
<evidence type="ECO:0000256" key="6">
    <source>
        <dbReference type="SAM" id="MobiDB-lite"/>
    </source>
</evidence>
<sequence length="492" mass="53775">MDLVLDGNGPRYMQLVRALKQAIASGRLPGGTRLPASRDLARDLVVSRTTVVAAFDQLRAEGLLTGRVGSGSYVNAPASPTQRPPVARRSVLPQSAYSRRARELHDPDDLSGRRLPGMRHAFQYALPLVNAALNTAWLRELGRAAPYVRPNYPMPQGLPSLREAICKHVTRTRGLQCTPQDILVVSGAQQAISLAARVLVDPGDDVVIEEPQYFGARTILQMHGANLIGVPVDAEGLRTDRLPNRPAKLVCLTPSHHFPTGAVLSLSRRIDVLQYARQCAGWILEDDYDGEFRQDAQPVPALQSIDRDGRVLYVGSFSKTLFPSMRLGYIVMPSGLHDDFLAAKWAADFGTPALEQAALAQLITTGAYERHLRAASKRLVERRHALCDAIVRQCGARVTLRPSHAGMHVLAEVTGLSAAEGVQLIRHARERGLGLYPATNCYLDPPDRCELLMGYGAMSTRDVREAVTLFAACLDSWALRAHGPALRLAHSR</sequence>
<proteinExistence type="inferred from homology"/>
<dbReference type="EMBL" id="AP024546">
    <property type="protein sequence ID" value="BCT96339.1"/>
    <property type="molecule type" value="Genomic_DNA"/>
</dbReference>
<dbReference type="RefSeq" id="WP_213434128.1">
    <property type="nucleotide sequence ID" value="NZ_AP024546.1"/>
</dbReference>
<evidence type="ECO:0000259" key="7">
    <source>
        <dbReference type="PROSITE" id="PS50949"/>
    </source>
</evidence>
<dbReference type="InterPro" id="IPR000524">
    <property type="entry name" value="Tscrpt_reg_HTH_GntR"/>
</dbReference>
<keyword evidence="2" id="KW-0663">Pyridoxal phosphate</keyword>
<keyword evidence="5" id="KW-0804">Transcription</keyword>
<keyword evidence="3" id="KW-0805">Transcription regulation</keyword>
<dbReference type="Pfam" id="PF00392">
    <property type="entry name" value="GntR"/>
    <property type="match status" value="1"/>
</dbReference>
<dbReference type="PANTHER" id="PTHR46577:SF1">
    <property type="entry name" value="HTH-TYPE TRANSCRIPTIONAL REGULATORY PROTEIN GABR"/>
    <property type="match status" value="1"/>
</dbReference>
<dbReference type="SUPFAM" id="SSF53383">
    <property type="entry name" value="PLP-dependent transferases"/>
    <property type="match status" value="1"/>
</dbReference>
<dbReference type="InterPro" id="IPR004839">
    <property type="entry name" value="Aminotransferase_I/II_large"/>
</dbReference>
<evidence type="ECO:0000256" key="5">
    <source>
        <dbReference type="ARBA" id="ARBA00023163"/>
    </source>
</evidence>
<dbReference type="InterPro" id="IPR051446">
    <property type="entry name" value="HTH_trans_reg/aminotransferase"/>
</dbReference>
<feature type="compositionally biased region" description="Basic and acidic residues" evidence="6">
    <location>
        <begin position="100"/>
        <end position="112"/>
    </location>
</feature>
<protein>
    <submittedName>
        <fullName evidence="8">GntR family transcriptional regulator</fullName>
    </submittedName>
</protein>
<dbReference type="InterPro" id="IPR036388">
    <property type="entry name" value="WH-like_DNA-bd_sf"/>
</dbReference>
<name>A0ABM7QFB4_9GAMM</name>
<evidence type="ECO:0000313" key="8">
    <source>
        <dbReference type="EMBL" id="BCT96339.1"/>
    </source>
</evidence>
<organism evidence="8 9">
    <name type="scientific">Lysobacter helvus</name>
    <dbReference type="NCBI Taxonomy" id="2675059"/>
    <lineage>
        <taxon>Bacteria</taxon>
        <taxon>Pseudomonadati</taxon>
        <taxon>Pseudomonadota</taxon>
        <taxon>Gammaproteobacteria</taxon>
        <taxon>Lysobacterales</taxon>
        <taxon>Lysobacteraceae</taxon>
        <taxon>Lysobacter</taxon>
    </lineage>
</organism>
<dbReference type="InterPro" id="IPR015421">
    <property type="entry name" value="PyrdxlP-dep_Trfase_major"/>
</dbReference>
<evidence type="ECO:0000313" key="9">
    <source>
        <dbReference type="Proteomes" id="UP000680514"/>
    </source>
</evidence>